<accession>A0ABD2Z580</accession>
<evidence type="ECO:0000313" key="2">
    <source>
        <dbReference type="Proteomes" id="UP001630127"/>
    </source>
</evidence>
<dbReference type="AlphaFoldDB" id="A0ABD2Z580"/>
<reference evidence="1 2" key="1">
    <citation type="submission" date="2024-11" db="EMBL/GenBank/DDBJ databases">
        <title>A near-complete genome assembly of Cinchona calisaya.</title>
        <authorList>
            <person name="Lian D.C."/>
            <person name="Zhao X.W."/>
            <person name="Wei L."/>
        </authorList>
    </citation>
    <scope>NUCLEOTIDE SEQUENCE [LARGE SCALE GENOMIC DNA]</scope>
    <source>
        <tissue evidence="1">Nenye</tissue>
    </source>
</reference>
<dbReference type="Proteomes" id="UP001630127">
    <property type="component" value="Unassembled WGS sequence"/>
</dbReference>
<organism evidence="1 2">
    <name type="scientific">Cinchona calisaya</name>
    <dbReference type="NCBI Taxonomy" id="153742"/>
    <lineage>
        <taxon>Eukaryota</taxon>
        <taxon>Viridiplantae</taxon>
        <taxon>Streptophyta</taxon>
        <taxon>Embryophyta</taxon>
        <taxon>Tracheophyta</taxon>
        <taxon>Spermatophyta</taxon>
        <taxon>Magnoliopsida</taxon>
        <taxon>eudicotyledons</taxon>
        <taxon>Gunneridae</taxon>
        <taxon>Pentapetalae</taxon>
        <taxon>asterids</taxon>
        <taxon>lamiids</taxon>
        <taxon>Gentianales</taxon>
        <taxon>Rubiaceae</taxon>
        <taxon>Cinchonoideae</taxon>
        <taxon>Cinchoneae</taxon>
        <taxon>Cinchona</taxon>
    </lineage>
</organism>
<sequence length="99" mass="11291">MRFVCVEAYGKFSGEMVGKNDTIERVLDFTCRMSHVTTTRSYLLYYIVLRRVVDIAGIISIEIHHHYSNSTPSIVYSCLITDLCNGASVQVHAREEVLF</sequence>
<dbReference type="EMBL" id="JBJUIK010000011">
    <property type="protein sequence ID" value="KAL3513490.1"/>
    <property type="molecule type" value="Genomic_DNA"/>
</dbReference>
<protein>
    <submittedName>
        <fullName evidence="1">Uncharacterized protein</fullName>
    </submittedName>
</protein>
<proteinExistence type="predicted"/>
<evidence type="ECO:0000313" key="1">
    <source>
        <dbReference type="EMBL" id="KAL3513490.1"/>
    </source>
</evidence>
<name>A0ABD2Z580_9GENT</name>
<comment type="caution">
    <text evidence="1">The sequence shown here is derived from an EMBL/GenBank/DDBJ whole genome shotgun (WGS) entry which is preliminary data.</text>
</comment>
<keyword evidence="2" id="KW-1185">Reference proteome</keyword>
<gene>
    <name evidence="1" type="ORF">ACH5RR_026207</name>
</gene>